<dbReference type="PANTHER" id="PTHR36112:SF1">
    <property type="entry name" value="RIBOSOMAL RNA SMALL SUBUNIT METHYLTRANSFERASE J"/>
    <property type="match status" value="1"/>
</dbReference>
<organism evidence="1">
    <name type="scientific">Veillonella ratti</name>
    <dbReference type="NCBI Taxonomy" id="103892"/>
    <lineage>
        <taxon>Bacteria</taxon>
        <taxon>Bacillati</taxon>
        <taxon>Bacillota</taxon>
        <taxon>Negativicutes</taxon>
        <taxon>Veillonellales</taxon>
        <taxon>Veillonellaceae</taxon>
        <taxon>Veillonella</taxon>
    </lineage>
</organism>
<name>A0A6N3F3R6_9FIRM</name>
<evidence type="ECO:0000313" key="1">
    <source>
        <dbReference type="EMBL" id="VYU46748.1"/>
    </source>
</evidence>
<sequence>MISETLNCGAIVTTSQKGKGDLIPRAKGAAKLLRIPYVERKRLSLANLQANHKNKDILIFSQKGPQLFTGEGKAHEFHLSMAQLRLIAYDRGETDHLVEALGPEAISSFLDCTAGLGSDSLVVAYAKRSCKKMVALEGNPLLAYITNYGLRHFVHENDTVTAALRRIQVCAVRFETFLQRAKDDSFDVVYFDPMFEVPVTESPQFLSLRGHLVESVFTEAILREAKRVAKERVIVKERPFSSIFQTMEPDELLGGKYSRVAYGVYKVKG</sequence>
<dbReference type="Pfam" id="PF04445">
    <property type="entry name" value="SAM_MT"/>
    <property type="match status" value="1"/>
</dbReference>
<dbReference type="AlphaFoldDB" id="A0A6N3F3R6"/>
<reference evidence="1" key="1">
    <citation type="submission" date="2019-11" db="EMBL/GenBank/DDBJ databases">
        <authorList>
            <person name="Feng L."/>
        </authorList>
    </citation>
    <scope>NUCLEOTIDE SEQUENCE</scope>
    <source>
        <strain evidence="1">VrattiLFYP33</strain>
    </source>
</reference>
<keyword evidence="1" id="KW-0808">Transferase</keyword>
<keyword evidence="1" id="KW-0489">Methyltransferase</keyword>
<dbReference type="InterPro" id="IPR029063">
    <property type="entry name" value="SAM-dependent_MTases_sf"/>
</dbReference>
<dbReference type="InterPro" id="IPR007536">
    <property type="entry name" value="16SrRNA_methylTrfase_J"/>
</dbReference>
<dbReference type="Gene3D" id="3.40.50.150">
    <property type="entry name" value="Vaccinia Virus protein VP39"/>
    <property type="match status" value="1"/>
</dbReference>
<proteinExistence type="predicted"/>
<dbReference type="PANTHER" id="PTHR36112">
    <property type="entry name" value="RIBOSOMAL RNA SMALL SUBUNIT METHYLTRANSFERASE J"/>
    <property type="match status" value="1"/>
</dbReference>
<accession>A0A6N3F3R6</accession>
<gene>
    <name evidence="1" type="ORF">VRLFYP33_02150</name>
</gene>
<protein>
    <submittedName>
        <fullName evidence="1">Putative methyltransferase</fullName>
    </submittedName>
</protein>
<dbReference type="SUPFAM" id="SSF53335">
    <property type="entry name" value="S-adenosyl-L-methionine-dependent methyltransferases"/>
    <property type="match status" value="1"/>
</dbReference>
<dbReference type="RefSeq" id="WP_021841015.1">
    <property type="nucleotide sequence ID" value="NZ_CACRUX010000097.1"/>
</dbReference>
<dbReference type="GO" id="GO:0008990">
    <property type="term" value="F:rRNA (guanine-N2-)-methyltransferase activity"/>
    <property type="evidence" value="ECO:0007669"/>
    <property type="project" value="InterPro"/>
</dbReference>
<dbReference type="EMBL" id="CACRUX010000097">
    <property type="protein sequence ID" value="VYU46748.1"/>
    <property type="molecule type" value="Genomic_DNA"/>
</dbReference>